<feature type="region of interest" description="Disordered" evidence="1">
    <location>
        <begin position="1"/>
        <end position="145"/>
    </location>
</feature>
<feature type="compositionally biased region" description="Basic residues" evidence="1">
    <location>
        <begin position="94"/>
        <end position="111"/>
    </location>
</feature>
<proteinExistence type="predicted"/>
<dbReference type="EMBL" id="CAKOAT010123488">
    <property type="protein sequence ID" value="CAH8334005.1"/>
    <property type="molecule type" value="Genomic_DNA"/>
</dbReference>
<accession>A0ABC8JP88</accession>
<comment type="caution">
    <text evidence="2">The sequence shown here is derived from an EMBL/GenBank/DDBJ whole genome shotgun (WGS) entry which is preliminary data.</text>
</comment>
<evidence type="ECO:0000313" key="2">
    <source>
        <dbReference type="EMBL" id="CAH8334005.1"/>
    </source>
</evidence>
<feature type="compositionally biased region" description="Low complexity" evidence="1">
    <location>
        <begin position="112"/>
        <end position="129"/>
    </location>
</feature>
<dbReference type="Proteomes" id="UP001642260">
    <property type="component" value="Unassembled WGS sequence"/>
</dbReference>
<organism evidence="2 3">
    <name type="scientific">Eruca vesicaria subsp. sativa</name>
    <name type="common">Garden rocket</name>
    <name type="synonym">Eruca sativa</name>
    <dbReference type="NCBI Taxonomy" id="29727"/>
    <lineage>
        <taxon>Eukaryota</taxon>
        <taxon>Viridiplantae</taxon>
        <taxon>Streptophyta</taxon>
        <taxon>Embryophyta</taxon>
        <taxon>Tracheophyta</taxon>
        <taxon>Spermatophyta</taxon>
        <taxon>Magnoliopsida</taxon>
        <taxon>eudicotyledons</taxon>
        <taxon>Gunneridae</taxon>
        <taxon>Pentapetalae</taxon>
        <taxon>rosids</taxon>
        <taxon>malvids</taxon>
        <taxon>Brassicales</taxon>
        <taxon>Brassicaceae</taxon>
        <taxon>Brassiceae</taxon>
        <taxon>Eruca</taxon>
    </lineage>
</organism>
<sequence length="145" mass="15679">MVMSNINNRQSIHSPQPDTKPSALERLGPSSSQLETHQSLNQRPSALERISSPSTQTMAPAENTTTTSIKKRLGRPPGRRNQPTLSLGVVSLGVKKRKVAHVKGSPKRRPTTTKAPRAKAAPKNAPAAAGQRPSYTIIPPAEYFQ</sequence>
<protein>
    <submittedName>
        <fullName evidence="2">Uncharacterized protein</fullName>
    </submittedName>
</protein>
<feature type="compositionally biased region" description="Polar residues" evidence="1">
    <location>
        <begin position="51"/>
        <end position="68"/>
    </location>
</feature>
<evidence type="ECO:0000256" key="1">
    <source>
        <dbReference type="SAM" id="MobiDB-lite"/>
    </source>
</evidence>
<keyword evidence="3" id="KW-1185">Reference proteome</keyword>
<feature type="compositionally biased region" description="Polar residues" evidence="1">
    <location>
        <begin position="29"/>
        <end position="44"/>
    </location>
</feature>
<dbReference type="AlphaFoldDB" id="A0ABC8JP88"/>
<reference evidence="2 3" key="1">
    <citation type="submission" date="2022-03" db="EMBL/GenBank/DDBJ databases">
        <authorList>
            <person name="Macdonald S."/>
            <person name="Ahmed S."/>
            <person name="Newling K."/>
        </authorList>
    </citation>
    <scope>NUCLEOTIDE SEQUENCE [LARGE SCALE GENOMIC DNA]</scope>
</reference>
<feature type="compositionally biased region" description="Polar residues" evidence="1">
    <location>
        <begin position="1"/>
        <end position="19"/>
    </location>
</feature>
<name>A0ABC8JP88_ERUVS</name>
<gene>
    <name evidence="2" type="ORF">ERUC_LOCUS13005</name>
</gene>
<feature type="compositionally biased region" description="Basic residues" evidence="1">
    <location>
        <begin position="69"/>
        <end position="78"/>
    </location>
</feature>
<evidence type="ECO:0000313" key="3">
    <source>
        <dbReference type="Proteomes" id="UP001642260"/>
    </source>
</evidence>